<dbReference type="InterPro" id="IPR029063">
    <property type="entry name" value="SAM-dependent_MTases_sf"/>
</dbReference>
<dbReference type="GO" id="GO:0032259">
    <property type="term" value="P:methylation"/>
    <property type="evidence" value="ECO:0007669"/>
    <property type="project" value="UniProtKB-KW"/>
</dbReference>
<evidence type="ECO:0000313" key="6">
    <source>
        <dbReference type="Proteomes" id="UP001595799"/>
    </source>
</evidence>
<evidence type="ECO:0000256" key="1">
    <source>
        <dbReference type="ARBA" id="ARBA00005189"/>
    </source>
</evidence>
<dbReference type="PANTHER" id="PTHR44307">
    <property type="entry name" value="PHOSPHOETHANOLAMINE METHYLTRANSFERASE"/>
    <property type="match status" value="1"/>
</dbReference>
<evidence type="ECO:0000313" key="5">
    <source>
        <dbReference type="EMBL" id="MFC4352760.1"/>
    </source>
</evidence>
<keyword evidence="6" id="KW-1185">Reference proteome</keyword>
<dbReference type="GO" id="GO:0008168">
    <property type="term" value="F:methyltransferase activity"/>
    <property type="evidence" value="ECO:0007669"/>
    <property type="project" value="UniProtKB-KW"/>
</dbReference>
<evidence type="ECO:0000256" key="3">
    <source>
        <dbReference type="ARBA" id="ARBA00022679"/>
    </source>
</evidence>
<comment type="pathway">
    <text evidence="4">Phospholipid metabolism.</text>
</comment>
<dbReference type="SUPFAM" id="SSF53335">
    <property type="entry name" value="S-adenosyl-L-methionine-dependent methyltransferases"/>
    <property type="match status" value="1"/>
</dbReference>
<dbReference type="Proteomes" id="UP001595799">
    <property type="component" value="Unassembled WGS sequence"/>
</dbReference>
<keyword evidence="3" id="KW-0808">Transferase</keyword>
<dbReference type="EMBL" id="JBHSCW010000008">
    <property type="protein sequence ID" value="MFC4352760.1"/>
    <property type="molecule type" value="Genomic_DNA"/>
</dbReference>
<comment type="caution">
    <text evidence="5">The sequence shown here is derived from an EMBL/GenBank/DDBJ whole genome shotgun (WGS) entry which is preliminary data.</text>
</comment>
<dbReference type="PANTHER" id="PTHR44307:SF2">
    <property type="entry name" value="PHOSPHOETHANOLAMINE METHYLTRANSFERASE ISOFORM X1"/>
    <property type="match status" value="1"/>
</dbReference>
<accession>A0ABV8UNK9</accession>
<dbReference type="Gene3D" id="3.40.50.150">
    <property type="entry name" value="Vaccinia Virus protein VP39"/>
    <property type="match status" value="1"/>
</dbReference>
<evidence type="ECO:0000256" key="2">
    <source>
        <dbReference type="ARBA" id="ARBA00022603"/>
    </source>
</evidence>
<sequence>MTRKIPFSMRVKAWWQGYDLRVKERPLEIPDEEPPHHNITYERERMPWETERIELVQALWGTGMVSPGNPEFIQDMVKPLGLNNEMSVLDMGAGLGGSARVMAESFGAWVTALEEDPALAEAGAAMSEAAGMSRRAPVSYSNLSEAELKPRGYDAIFSKDAFFRIIDKEHLLDHLVKALKPRGQLLFTDYVVDAPESLDGPLKEWWDKEPMAPHPWTAAEYQRNLVSRNIEIRVQEDITHRFVQMIRSSWAEYLDHTHNARPPEEMAKVMMSEAELWTGRASAMESGHLRVYRFHGIFHGGKQTRR</sequence>
<protein>
    <submittedName>
        <fullName evidence="5">Methyltransferase domain-containing protein</fullName>
    </submittedName>
</protein>
<dbReference type="Pfam" id="PF13489">
    <property type="entry name" value="Methyltransf_23"/>
    <property type="match status" value="1"/>
</dbReference>
<name>A0ABV8UNK9_9PROT</name>
<dbReference type="RefSeq" id="WP_382423121.1">
    <property type="nucleotide sequence ID" value="NZ_JBHSCW010000008.1"/>
</dbReference>
<organism evidence="5 6">
    <name type="scientific">Fodinicurvata halophila</name>
    <dbReference type="NCBI Taxonomy" id="1419723"/>
    <lineage>
        <taxon>Bacteria</taxon>
        <taxon>Pseudomonadati</taxon>
        <taxon>Pseudomonadota</taxon>
        <taxon>Alphaproteobacteria</taxon>
        <taxon>Rhodospirillales</taxon>
        <taxon>Rhodovibrionaceae</taxon>
        <taxon>Fodinicurvata</taxon>
    </lineage>
</organism>
<comment type="pathway">
    <text evidence="1">Lipid metabolism.</text>
</comment>
<dbReference type="CDD" id="cd02440">
    <property type="entry name" value="AdoMet_MTases"/>
    <property type="match status" value="1"/>
</dbReference>
<gene>
    <name evidence="5" type="ORF">ACFOW6_14505</name>
</gene>
<reference evidence="6" key="1">
    <citation type="journal article" date="2019" name="Int. J. Syst. Evol. Microbiol.">
        <title>The Global Catalogue of Microorganisms (GCM) 10K type strain sequencing project: providing services to taxonomists for standard genome sequencing and annotation.</title>
        <authorList>
            <consortium name="The Broad Institute Genomics Platform"/>
            <consortium name="The Broad Institute Genome Sequencing Center for Infectious Disease"/>
            <person name="Wu L."/>
            <person name="Ma J."/>
        </authorList>
    </citation>
    <scope>NUCLEOTIDE SEQUENCE [LARGE SCALE GENOMIC DNA]</scope>
    <source>
        <strain evidence="6">CECT 8472</strain>
    </source>
</reference>
<evidence type="ECO:0000256" key="4">
    <source>
        <dbReference type="ARBA" id="ARBA00025707"/>
    </source>
</evidence>
<keyword evidence="2 5" id="KW-0489">Methyltransferase</keyword>
<proteinExistence type="predicted"/>